<evidence type="ECO:0000313" key="2">
    <source>
        <dbReference type="EMBL" id="SHK93282.1"/>
    </source>
</evidence>
<evidence type="ECO:0000313" key="3">
    <source>
        <dbReference type="Proteomes" id="UP000184263"/>
    </source>
</evidence>
<sequence>MKSKRERGTVLLEAAVSIPLLALLMMTAVTIFSWTVHFYFVQLADMEMEQEVQMAFQRIMEEALESERIRKLIYWQGYAFVKKQDPLKRSKEDKPTFESSYWLHSMYGLDKLVAGTDDAPMTGDHALAGVKIIAFDIDEDIENPGIYHLEIAAQSMVTQHEYRLSSCVYLPAGCSETGEKRE</sequence>
<dbReference type="EMBL" id="FRBC01000025">
    <property type="protein sequence ID" value="SHK93282.1"/>
    <property type="molecule type" value="Genomic_DNA"/>
</dbReference>
<organism evidence="2 3">
    <name type="scientific">Selenomonas ruminantium</name>
    <dbReference type="NCBI Taxonomy" id="971"/>
    <lineage>
        <taxon>Bacteria</taxon>
        <taxon>Bacillati</taxon>
        <taxon>Bacillota</taxon>
        <taxon>Negativicutes</taxon>
        <taxon>Selenomonadales</taxon>
        <taxon>Selenomonadaceae</taxon>
        <taxon>Selenomonas</taxon>
    </lineage>
</organism>
<gene>
    <name evidence="2" type="ORF">SAMN05216582_12523</name>
</gene>
<dbReference type="AlphaFoldDB" id="A0A1M6WHM8"/>
<proteinExistence type="predicted"/>
<keyword evidence="1" id="KW-0812">Transmembrane</keyword>
<dbReference type="Proteomes" id="UP000184263">
    <property type="component" value="Unassembled WGS sequence"/>
</dbReference>
<keyword evidence="1" id="KW-1133">Transmembrane helix</keyword>
<dbReference type="OrthoDB" id="1666842at2"/>
<evidence type="ECO:0008006" key="4">
    <source>
        <dbReference type="Google" id="ProtNLM"/>
    </source>
</evidence>
<accession>A0A1M6WHM8</accession>
<name>A0A1M6WHM8_SELRU</name>
<dbReference type="RefSeq" id="WP_073091631.1">
    <property type="nucleotide sequence ID" value="NZ_FRBC01000025.1"/>
</dbReference>
<evidence type="ECO:0000256" key="1">
    <source>
        <dbReference type="SAM" id="Phobius"/>
    </source>
</evidence>
<reference evidence="2 3" key="1">
    <citation type="submission" date="2016-11" db="EMBL/GenBank/DDBJ databases">
        <authorList>
            <person name="Jaros S."/>
            <person name="Januszkiewicz K."/>
            <person name="Wedrychowicz H."/>
        </authorList>
    </citation>
    <scope>NUCLEOTIDE SEQUENCE [LARGE SCALE GENOMIC DNA]</scope>
    <source>
        <strain evidence="2 3">HD4</strain>
    </source>
</reference>
<feature type="transmembrane region" description="Helical" evidence="1">
    <location>
        <begin position="12"/>
        <end position="40"/>
    </location>
</feature>
<keyword evidence="1" id="KW-0472">Membrane</keyword>
<protein>
    <recommendedName>
        <fullName evidence="4">Pilus assembly protein</fullName>
    </recommendedName>
</protein>